<accession>A0ABQ0BDM6</accession>
<keyword evidence="6" id="KW-1185">Reference proteome</keyword>
<dbReference type="SUPFAM" id="SSF54001">
    <property type="entry name" value="Cysteine proteinases"/>
    <property type="match status" value="1"/>
</dbReference>
<dbReference type="InterPro" id="IPR023346">
    <property type="entry name" value="Lysozyme-like_dom_sf"/>
</dbReference>
<reference evidence="5 6" key="1">
    <citation type="submission" date="2024-04" db="EMBL/GenBank/DDBJ databases">
        <title>Defined microbial consortia suppress multidrug-resistant proinflammatory Enterobacteriaceae via ecological control.</title>
        <authorList>
            <person name="Furuichi M."/>
            <person name="Kawaguchi T."/>
            <person name="Pust M."/>
            <person name="Yasuma K."/>
            <person name="Plichta D."/>
            <person name="Hasegawa N."/>
            <person name="Ohya T."/>
            <person name="Bhattarai S."/>
            <person name="Sasajima S."/>
            <person name="Aoto Y."/>
            <person name="Tuganbaev T."/>
            <person name="Yaginuma M."/>
            <person name="Ueda M."/>
            <person name="Okahashi N."/>
            <person name="Amafuji K."/>
            <person name="Kiridooshi Y."/>
            <person name="Sugita K."/>
            <person name="Strazar M."/>
            <person name="Skelly A."/>
            <person name="Suda W."/>
            <person name="Hattori M."/>
            <person name="Nakamoto N."/>
            <person name="Caballero S."/>
            <person name="Norman J."/>
            <person name="Olle B."/>
            <person name="Tanoue T."/>
            <person name="Arita M."/>
            <person name="Bucci V."/>
            <person name="Atarashi K."/>
            <person name="Xavier R."/>
            <person name="Honda K."/>
        </authorList>
    </citation>
    <scope>NUCLEOTIDE SEQUENCE [LARGE SCALE GENOMIC DNA]</scope>
    <source>
        <strain evidence="6">k04-0078-D8-1</strain>
    </source>
</reference>
<gene>
    <name evidence="5" type="ORF">K040078D81_36600</name>
</gene>
<feature type="region of interest" description="Disordered" evidence="1">
    <location>
        <begin position="186"/>
        <end position="210"/>
    </location>
</feature>
<dbReference type="RefSeq" id="WP_390407381.1">
    <property type="nucleotide sequence ID" value="NZ_BAABYW010000001.1"/>
</dbReference>
<dbReference type="Gene3D" id="1.10.530.10">
    <property type="match status" value="1"/>
</dbReference>
<dbReference type="InterPro" id="IPR038765">
    <property type="entry name" value="Papain-like_cys_pep_sf"/>
</dbReference>
<evidence type="ECO:0000256" key="2">
    <source>
        <dbReference type="SAM" id="Phobius"/>
    </source>
</evidence>
<feature type="compositionally biased region" description="Basic and acidic residues" evidence="1">
    <location>
        <begin position="77"/>
        <end position="98"/>
    </location>
</feature>
<feature type="domain" description="Peptidase C51" evidence="3">
    <location>
        <begin position="549"/>
        <end position="636"/>
    </location>
</feature>
<organism evidence="5 6">
    <name type="scientific">Blautia hominis</name>
    <dbReference type="NCBI Taxonomy" id="2025493"/>
    <lineage>
        <taxon>Bacteria</taxon>
        <taxon>Bacillati</taxon>
        <taxon>Bacillota</taxon>
        <taxon>Clostridia</taxon>
        <taxon>Lachnospirales</taxon>
        <taxon>Lachnospiraceae</taxon>
        <taxon>Blautia</taxon>
    </lineage>
</organism>
<evidence type="ECO:0008006" key="7">
    <source>
        <dbReference type="Google" id="ProtNLM"/>
    </source>
</evidence>
<dbReference type="Gene3D" id="3.90.1720.10">
    <property type="entry name" value="endopeptidase domain like (from Nostoc punctiforme)"/>
    <property type="match status" value="1"/>
</dbReference>
<dbReference type="Pfam" id="PF13702">
    <property type="entry name" value="Lysozyme_like"/>
    <property type="match status" value="1"/>
</dbReference>
<feature type="compositionally biased region" description="Basic and acidic residues" evidence="1">
    <location>
        <begin position="32"/>
        <end position="43"/>
    </location>
</feature>
<dbReference type="CDD" id="cd16891">
    <property type="entry name" value="CwlT-like"/>
    <property type="match status" value="1"/>
</dbReference>
<dbReference type="Pfam" id="PF05257">
    <property type="entry name" value="CHAP"/>
    <property type="match status" value="1"/>
</dbReference>
<keyword evidence="2" id="KW-1133">Transmembrane helix</keyword>
<evidence type="ECO:0000313" key="5">
    <source>
        <dbReference type="EMBL" id="GAA6409543.1"/>
    </source>
</evidence>
<feature type="transmembrane region" description="Helical" evidence="2">
    <location>
        <begin position="321"/>
        <end position="348"/>
    </location>
</feature>
<keyword evidence="2" id="KW-0812">Transmembrane</keyword>
<evidence type="ECO:0000313" key="6">
    <source>
        <dbReference type="Proteomes" id="UP001600943"/>
    </source>
</evidence>
<feature type="region of interest" description="Disordered" evidence="1">
    <location>
        <begin position="32"/>
        <end position="113"/>
    </location>
</feature>
<dbReference type="InterPro" id="IPR007921">
    <property type="entry name" value="CHAP_dom"/>
</dbReference>
<dbReference type="InterPro" id="IPR047194">
    <property type="entry name" value="CwlT-like_lysozyme"/>
</dbReference>
<sequence>MAKIRTKEKVKDIKTIDRAKTAAYHVKKGYVRTKEQLTERGAEEADSPSGYAGSQVEKEMQRAGDFAAHRVFSQSRKNVEPIRDQYGNRERTKGREETPFSETGAAGAGTGMTEGQKEEILKCDAFRDIYERDHAASVQREIKEKDKPLRYGGYQTVCRDTTENPGIKDKEVFSATEKSLSFEKYDRTVQARASPSDPQPSFYGKRDHGQEQYVKERLKAERYIKEPAHAVGGQNRPLQKYFWDRHKKGIRTNEIPADRLWYQQHPMASGQYAYAVERFHLIRQRSVTSMGRGLGYAGEYAGTGIRKIGETAKAAFTGSKALFHVLLSGGAVAVLIILVTALFGSIFLTSLGNDPEGTGENVSQEVIAYTPLIQQYAQQYGIPLFVNAVQAMMMQESGGQGTDPMQSSECPYNTRFPNTPGAIAEPEYSIAVGIQYFASCLMEAGCESPMDMDKLSLAWQGYNFGNGYITWAIRNFGGYSEANAQVFSEQQAASHGWSGYGDPQYVPHVMRYYQYSGGSLAGDSLLVDVARTQIGNRGGQPYWSWFGFGGRVPWCACFVSWCADQCGYLEQGIIPRFSVCDDGIRWFQSKGQYFTGGYIPKAGDLIFFDWGRDGISDHVGIVTSVEGSVVHTVEGNTSDTCAERTYLLGDGRICGYGRVIYSGSISRAS</sequence>
<dbReference type="EMBL" id="BAABYW010000001">
    <property type="protein sequence ID" value="GAA6409543.1"/>
    <property type="molecule type" value="Genomic_DNA"/>
</dbReference>
<name>A0ABQ0BDM6_9FIRM</name>
<feature type="domain" description="CwlT-like lysozyme" evidence="4">
    <location>
        <begin position="363"/>
        <end position="500"/>
    </location>
</feature>
<proteinExistence type="predicted"/>
<evidence type="ECO:0000259" key="4">
    <source>
        <dbReference type="Pfam" id="PF13702"/>
    </source>
</evidence>
<dbReference type="Proteomes" id="UP001600943">
    <property type="component" value="Unassembled WGS sequence"/>
</dbReference>
<comment type="caution">
    <text evidence="5">The sequence shown here is derived from an EMBL/GenBank/DDBJ whole genome shotgun (WGS) entry which is preliminary data.</text>
</comment>
<evidence type="ECO:0000256" key="1">
    <source>
        <dbReference type="SAM" id="MobiDB-lite"/>
    </source>
</evidence>
<keyword evidence="2" id="KW-0472">Membrane</keyword>
<evidence type="ECO:0000259" key="3">
    <source>
        <dbReference type="Pfam" id="PF05257"/>
    </source>
</evidence>
<dbReference type="SUPFAM" id="SSF53955">
    <property type="entry name" value="Lysozyme-like"/>
    <property type="match status" value="1"/>
</dbReference>
<protein>
    <recommendedName>
        <fullName evidence="7">CHAP domain-containing protein</fullName>
    </recommendedName>
</protein>